<name>A0A6A3B8P0_HIBSY</name>
<comment type="caution">
    <text evidence="2">The sequence shown here is derived from an EMBL/GenBank/DDBJ whole genome shotgun (WGS) entry which is preliminary data.</text>
</comment>
<dbReference type="AlphaFoldDB" id="A0A6A3B8P0"/>
<feature type="domain" description="HTH OST-type" evidence="1">
    <location>
        <begin position="311"/>
        <end position="385"/>
    </location>
</feature>
<dbReference type="Proteomes" id="UP000436088">
    <property type="component" value="Unassembled WGS sequence"/>
</dbReference>
<dbReference type="Gene3D" id="3.30.420.610">
    <property type="entry name" value="LOTUS domain-like"/>
    <property type="match status" value="1"/>
</dbReference>
<dbReference type="GO" id="GO:0010468">
    <property type="term" value="P:regulation of gene expression"/>
    <property type="evidence" value="ECO:0007669"/>
    <property type="project" value="InterPro"/>
</dbReference>
<dbReference type="EMBL" id="VEPZ02000908">
    <property type="protein sequence ID" value="KAE8711735.1"/>
    <property type="molecule type" value="Genomic_DNA"/>
</dbReference>
<evidence type="ECO:0000313" key="3">
    <source>
        <dbReference type="Proteomes" id="UP000436088"/>
    </source>
</evidence>
<dbReference type="InterPro" id="IPR025605">
    <property type="entry name" value="OST-HTH/LOTUS_dom"/>
</dbReference>
<dbReference type="PANTHER" id="PTHR14379:SF82">
    <property type="entry name" value="OS08G0230500 PROTEIN"/>
    <property type="match status" value="1"/>
</dbReference>
<dbReference type="Pfam" id="PF01936">
    <property type="entry name" value="NYN"/>
    <property type="match status" value="1"/>
</dbReference>
<organism evidence="2 3">
    <name type="scientific">Hibiscus syriacus</name>
    <name type="common">Rose of Sharon</name>
    <dbReference type="NCBI Taxonomy" id="106335"/>
    <lineage>
        <taxon>Eukaryota</taxon>
        <taxon>Viridiplantae</taxon>
        <taxon>Streptophyta</taxon>
        <taxon>Embryophyta</taxon>
        <taxon>Tracheophyta</taxon>
        <taxon>Spermatophyta</taxon>
        <taxon>Magnoliopsida</taxon>
        <taxon>eudicotyledons</taxon>
        <taxon>Gunneridae</taxon>
        <taxon>Pentapetalae</taxon>
        <taxon>rosids</taxon>
        <taxon>malvids</taxon>
        <taxon>Malvales</taxon>
        <taxon>Malvaceae</taxon>
        <taxon>Malvoideae</taxon>
        <taxon>Hibiscus</taxon>
    </lineage>
</organism>
<keyword evidence="3" id="KW-1185">Reference proteome</keyword>
<sequence length="386" mass="42928">MNQPKRTSSDGPVAILWDIENCLVPSDVRPEDVTGNIRMALRVHPVITGAVMMFSAYGDFNAFPRRLREGCQRTGVKLVDRMEGRTMLTRLSWSTFILVIPAGSVSSAQCSAGKFVWDWPSVARAEGFVPPSNALMPSRGGPADISGCFMGCHISDNPDGQNEEELIIYKGVSQSCYNSRDFTIISRSLSEYTSNPSVAIPSFPATSRSQSLPSGLNEVTGCPGVYDQNDVIVRACKLVNLFKKMGDTLENEGKCHKRLIYLRNWKSSPSAPPLALGAGSSNKFSDAERVVVEECDDRNNGAASYDVDDHNLKQFKYKLQEILASYSCRIFLGCFEEVYHQRYKKTLDYRKLGVKKQEELFDKVRDVAVLREEPVSKRKFLCAVGS</sequence>
<dbReference type="Pfam" id="PF12872">
    <property type="entry name" value="OST-HTH"/>
    <property type="match status" value="1"/>
</dbReference>
<dbReference type="PROSITE" id="PS51644">
    <property type="entry name" value="HTH_OST"/>
    <property type="match status" value="1"/>
</dbReference>
<proteinExistence type="predicted"/>
<accession>A0A6A3B8P0</accession>
<reference evidence="2" key="1">
    <citation type="submission" date="2019-09" db="EMBL/GenBank/DDBJ databases">
        <title>Draft genome information of white flower Hibiscus syriacus.</title>
        <authorList>
            <person name="Kim Y.-M."/>
        </authorList>
    </citation>
    <scope>NUCLEOTIDE SEQUENCE [LARGE SCALE GENOMIC DNA]</scope>
    <source>
        <strain evidence="2">YM2019G1</strain>
    </source>
</reference>
<dbReference type="InterPro" id="IPR021139">
    <property type="entry name" value="NYN"/>
</dbReference>
<dbReference type="GO" id="GO:0005777">
    <property type="term" value="C:peroxisome"/>
    <property type="evidence" value="ECO:0007669"/>
    <property type="project" value="InterPro"/>
</dbReference>
<dbReference type="InterPro" id="IPR041966">
    <property type="entry name" value="LOTUS-like"/>
</dbReference>
<gene>
    <name evidence="2" type="ORF">F3Y22_tig00110279pilonHSYRG00100</name>
</gene>
<dbReference type="InterPro" id="IPR024768">
    <property type="entry name" value="Marf1"/>
</dbReference>
<evidence type="ECO:0000313" key="2">
    <source>
        <dbReference type="EMBL" id="KAE8711735.1"/>
    </source>
</evidence>
<protein>
    <submittedName>
        <fullName evidence="2">Receptor-like protein kinase</fullName>
    </submittedName>
</protein>
<dbReference type="CDD" id="cd08824">
    <property type="entry name" value="LOTUS"/>
    <property type="match status" value="1"/>
</dbReference>
<dbReference type="GO" id="GO:0016301">
    <property type="term" value="F:kinase activity"/>
    <property type="evidence" value="ECO:0007669"/>
    <property type="project" value="UniProtKB-KW"/>
</dbReference>
<evidence type="ECO:0000259" key="1">
    <source>
        <dbReference type="PROSITE" id="PS51644"/>
    </source>
</evidence>
<dbReference type="PANTHER" id="PTHR14379">
    <property type="entry name" value="LIMKAIN B LKAP"/>
    <property type="match status" value="1"/>
</dbReference>